<dbReference type="GO" id="GO:0003677">
    <property type="term" value="F:DNA binding"/>
    <property type="evidence" value="ECO:0007669"/>
    <property type="project" value="UniProtKB-KW"/>
</dbReference>
<feature type="region of interest" description="Disordered" evidence="1">
    <location>
        <begin position="29"/>
        <end position="56"/>
    </location>
</feature>
<accession>A0A0B0MMC7</accession>
<protein>
    <submittedName>
        <fullName evidence="2">Homeobox prospero</fullName>
    </submittedName>
</protein>
<keyword evidence="3" id="KW-1185">Reference proteome</keyword>
<evidence type="ECO:0000256" key="1">
    <source>
        <dbReference type="SAM" id="MobiDB-lite"/>
    </source>
</evidence>
<keyword evidence="2" id="KW-0371">Homeobox</keyword>
<comment type="caution">
    <text evidence="2">The sequence shown here is derived from an EMBL/GenBank/DDBJ whole genome shotgun (WGS) entry which is preliminary data.</text>
</comment>
<reference evidence="3" key="1">
    <citation type="submission" date="2014-09" db="EMBL/GenBank/DDBJ databases">
        <authorList>
            <person name="Mudge J."/>
            <person name="Ramaraj T."/>
            <person name="Lindquist I.E."/>
            <person name="Bharti A.K."/>
            <person name="Sundararajan A."/>
            <person name="Cameron C.T."/>
            <person name="Woodward J.E."/>
            <person name="May G.D."/>
            <person name="Brubaker C."/>
            <person name="Broadhvest J."/>
            <person name="Wilkins T.A."/>
        </authorList>
    </citation>
    <scope>NUCLEOTIDE SEQUENCE</scope>
    <source>
        <strain evidence="3">cv. AKA8401</strain>
    </source>
</reference>
<organism evidence="2 3">
    <name type="scientific">Gossypium arboreum</name>
    <name type="common">Tree cotton</name>
    <name type="synonym">Gossypium nanking</name>
    <dbReference type="NCBI Taxonomy" id="29729"/>
    <lineage>
        <taxon>Eukaryota</taxon>
        <taxon>Viridiplantae</taxon>
        <taxon>Streptophyta</taxon>
        <taxon>Embryophyta</taxon>
        <taxon>Tracheophyta</taxon>
        <taxon>Spermatophyta</taxon>
        <taxon>Magnoliopsida</taxon>
        <taxon>eudicotyledons</taxon>
        <taxon>Gunneridae</taxon>
        <taxon>Pentapetalae</taxon>
        <taxon>rosids</taxon>
        <taxon>malvids</taxon>
        <taxon>Malvales</taxon>
        <taxon>Malvaceae</taxon>
        <taxon>Malvoideae</taxon>
        <taxon>Gossypium</taxon>
    </lineage>
</organism>
<name>A0A0B0MMC7_GOSAR</name>
<evidence type="ECO:0000313" key="3">
    <source>
        <dbReference type="Proteomes" id="UP000032142"/>
    </source>
</evidence>
<keyword evidence="2" id="KW-0238">DNA-binding</keyword>
<gene>
    <name evidence="2" type="ORF">F383_38828</name>
</gene>
<proteinExistence type="predicted"/>
<evidence type="ECO:0000313" key="2">
    <source>
        <dbReference type="EMBL" id="KHG00091.1"/>
    </source>
</evidence>
<dbReference type="EMBL" id="JRRC01111544">
    <property type="protein sequence ID" value="KHG00091.1"/>
    <property type="molecule type" value="Genomic_DNA"/>
</dbReference>
<sequence>METAFISTESTLKGHSHLHIHVSCSDLDGEDKESHRCEDPAVQRKRAKEAVRGATRESPNSLCNTLYTYPLPEYVRGITGVY</sequence>
<feature type="compositionally biased region" description="Basic and acidic residues" evidence="1">
    <location>
        <begin position="32"/>
        <end position="55"/>
    </location>
</feature>
<dbReference type="Proteomes" id="UP000032142">
    <property type="component" value="Unassembled WGS sequence"/>
</dbReference>
<dbReference type="AlphaFoldDB" id="A0A0B0MMC7"/>